<dbReference type="Pfam" id="PF00224">
    <property type="entry name" value="PK"/>
    <property type="match status" value="1"/>
</dbReference>
<dbReference type="GO" id="GO:0005524">
    <property type="term" value="F:ATP binding"/>
    <property type="evidence" value="ECO:0007669"/>
    <property type="project" value="UniProtKB-KW"/>
</dbReference>
<evidence type="ECO:0000256" key="2">
    <source>
        <dbReference type="ARBA" id="ARBA00001958"/>
    </source>
</evidence>
<dbReference type="Proteomes" id="UP000829720">
    <property type="component" value="Unassembled WGS sequence"/>
</dbReference>
<dbReference type="InterPro" id="IPR018209">
    <property type="entry name" value="Pyrv_Knase_AS"/>
</dbReference>
<keyword evidence="9" id="KW-0067">ATP-binding</keyword>
<dbReference type="SUPFAM" id="SSF52935">
    <property type="entry name" value="PK C-terminal domain-like"/>
    <property type="match status" value="1"/>
</dbReference>
<dbReference type="Gene3D" id="3.20.20.60">
    <property type="entry name" value="Phosphoenolpyruvate-binding domains"/>
    <property type="match status" value="1"/>
</dbReference>
<evidence type="ECO:0000256" key="8">
    <source>
        <dbReference type="ARBA" id="ARBA00022777"/>
    </source>
</evidence>
<evidence type="ECO:0000256" key="6">
    <source>
        <dbReference type="ARBA" id="ARBA00022723"/>
    </source>
</evidence>
<comment type="pathway">
    <text evidence="3 15">Carbohydrate degradation; glycolysis; pyruvate from D-glyceraldehyde 3-phosphate: step 5/5.</text>
</comment>
<dbReference type="InterPro" id="IPR015793">
    <property type="entry name" value="Pyrv_Knase_brl"/>
</dbReference>
<dbReference type="PANTHER" id="PTHR11817">
    <property type="entry name" value="PYRUVATE KINASE"/>
    <property type="match status" value="1"/>
</dbReference>
<evidence type="ECO:0000256" key="14">
    <source>
        <dbReference type="ARBA" id="ARBA00048152"/>
    </source>
</evidence>
<dbReference type="FunFam" id="3.40.1380.20:FF:000001">
    <property type="entry name" value="Pyruvate kinase"/>
    <property type="match status" value="1"/>
</dbReference>
<proteinExistence type="inferred from homology"/>
<dbReference type="Pfam" id="PF02887">
    <property type="entry name" value="PK_C"/>
    <property type="match status" value="1"/>
</dbReference>
<dbReference type="GO" id="GO:0030955">
    <property type="term" value="F:potassium ion binding"/>
    <property type="evidence" value="ECO:0007669"/>
    <property type="project" value="InterPro"/>
</dbReference>
<comment type="cofactor">
    <cofactor evidence="2">
        <name>K(+)</name>
        <dbReference type="ChEBI" id="CHEBI:29103"/>
    </cofactor>
</comment>
<dbReference type="CDD" id="cd00288">
    <property type="entry name" value="Pyruvate_Kinase"/>
    <property type="match status" value="1"/>
</dbReference>
<dbReference type="PROSITE" id="PS00110">
    <property type="entry name" value="PYRUVATE_KINASE"/>
    <property type="match status" value="1"/>
</dbReference>
<feature type="domain" description="Pyruvate kinase barrel" evidence="16">
    <location>
        <begin position="83"/>
        <end position="415"/>
    </location>
</feature>
<keyword evidence="11" id="KW-0630">Potassium</keyword>
<evidence type="ECO:0000256" key="11">
    <source>
        <dbReference type="ARBA" id="ARBA00022958"/>
    </source>
</evidence>
<evidence type="ECO:0000313" key="19">
    <source>
        <dbReference type="Proteomes" id="UP000829720"/>
    </source>
</evidence>
<evidence type="ECO:0000256" key="9">
    <source>
        <dbReference type="ARBA" id="ARBA00022840"/>
    </source>
</evidence>
<evidence type="ECO:0000256" key="15">
    <source>
        <dbReference type="RuleBase" id="RU000504"/>
    </source>
</evidence>
<comment type="similarity">
    <text evidence="4 15">Belongs to the pyruvate kinase family.</text>
</comment>
<dbReference type="FunFam" id="3.20.20.60:FF:000025">
    <property type="entry name" value="Pyruvate kinase"/>
    <property type="match status" value="1"/>
</dbReference>
<dbReference type="NCBIfam" id="NF004978">
    <property type="entry name" value="PRK06354.1"/>
    <property type="match status" value="1"/>
</dbReference>
<evidence type="ECO:0000259" key="17">
    <source>
        <dbReference type="Pfam" id="PF02887"/>
    </source>
</evidence>
<dbReference type="NCBIfam" id="TIGR01064">
    <property type="entry name" value="pyruv_kin"/>
    <property type="match status" value="1"/>
</dbReference>
<gene>
    <name evidence="18" type="ORF">AGOR_G00004360</name>
</gene>
<dbReference type="InterPro" id="IPR036918">
    <property type="entry name" value="Pyrv_Knase_C_sf"/>
</dbReference>
<keyword evidence="5 15" id="KW-0808">Transferase</keyword>
<dbReference type="NCBIfam" id="NF004491">
    <property type="entry name" value="PRK05826.1"/>
    <property type="match status" value="1"/>
</dbReference>
<dbReference type="InterPro" id="IPR015795">
    <property type="entry name" value="Pyrv_Knase_C"/>
</dbReference>
<dbReference type="InterPro" id="IPR015806">
    <property type="entry name" value="Pyrv_Knase_insert_dom_sf"/>
</dbReference>
<reference evidence="18" key="1">
    <citation type="submission" date="2021-01" db="EMBL/GenBank/DDBJ databases">
        <authorList>
            <person name="Zahm M."/>
            <person name="Roques C."/>
            <person name="Cabau C."/>
            <person name="Klopp C."/>
            <person name="Donnadieu C."/>
            <person name="Jouanno E."/>
            <person name="Lampietro C."/>
            <person name="Louis A."/>
            <person name="Herpin A."/>
            <person name="Echchiki A."/>
            <person name="Berthelot C."/>
            <person name="Parey E."/>
            <person name="Roest-Crollius H."/>
            <person name="Braasch I."/>
            <person name="Postlethwait J."/>
            <person name="Bobe J."/>
            <person name="Montfort J."/>
            <person name="Bouchez O."/>
            <person name="Begum T."/>
            <person name="Mejri S."/>
            <person name="Adams A."/>
            <person name="Chen W.-J."/>
            <person name="Guiguen Y."/>
        </authorList>
    </citation>
    <scope>NUCLEOTIDE SEQUENCE</scope>
    <source>
        <tissue evidence="18">Blood</tissue>
    </source>
</reference>
<dbReference type="EC" id="2.7.1.40" evidence="15"/>
<feature type="domain" description="Pyruvate kinase C-terminal" evidence="17">
    <location>
        <begin position="450"/>
        <end position="568"/>
    </location>
</feature>
<dbReference type="PRINTS" id="PR01050">
    <property type="entry name" value="PYRUVTKNASE"/>
</dbReference>
<evidence type="ECO:0000256" key="10">
    <source>
        <dbReference type="ARBA" id="ARBA00022842"/>
    </source>
</evidence>
<dbReference type="Gene3D" id="2.40.33.10">
    <property type="entry name" value="PK beta-barrel domain-like"/>
    <property type="match status" value="1"/>
</dbReference>
<dbReference type="FunFam" id="2.40.33.10:FF:000023">
    <property type="entry name" value="Pyruvate kinase PKM"/>
    <property type="match status" value="1"/>
</dbReference>
<dbReference type="SUPFAM" id="SSF51621">
    <property type="entry name" value="Phosphoenolpyruvate/pyruvate domain"/>
    <property type="match status" value="1"/>
</dbReference>
<accession>A0A8T3E4I3</accession>
<dbReference type="EMBL" id="JAERUA010000001">
    <property type="protein sequence ID" value="KAI1904311.1"/>
    <property type="molecule type" value="Genomic_DNA"/>
</dbReference>
<dbReference type="AlphaFoldDB" id="A0A8T3E4I3"/>
<evidence type="ECO:0000256" key="3">
    <source>
        <dbReference type="ARBA" id="ARBA00004997"/>
    </source>
</evidence>
<dbReference type="GO" id="GO:0004743">
    <property type="term" value="F:pyruvate kinase activity"/>
    <property type="evidence" value="ECO:0007669"/>
    <property type="project" value="UniProtKB-EC"/>
</dbReference>
<evidence type="ECO:0000256" key="13">
    <source>
        <dbReference type="ARBA" id="ARBA00023317"/>
    </source>
</evidence>
<evidence type="ECO:0000256" key="1">
    <source>
        <dbReference type="ARBA" id="ARBA00001946"/>
    </source>
</evidence>
<comment type="catalytic activity">
    <reaction evidence="14 15">
        <text>pyruvate + ATP = phosphoenolpyruvate + ADP + H(+)</text>
        <dbReference type="Rhea" id="RHEA:18157"/>
        <dbReference type="ChEBI" id="CHEBI:15361"/>
        <dbReference type="ChEBI" id="CHEBI:15378"/>
        <dbReference type="ChEBI" id="CHEBI:30616"/>
        <dbReference type="ChEBI" id="CHEBI:58702"/>
        <dbReference type="ChEBI" id="CHEBI:456216"/>
        <dbReference type="EC" id="2.7.1.40"/>
    </reaction>
</comment>
<dbReference type="InterPro" id="IPR001697">
    <property type="entry name" value="Pyr_Knase"/>
</dbReference>
<sequence length="571" mass="62701">MLSNTLSAKSTKQSCSSLLNLCFPLFPHGRTFPADTAPTMPQTKTQDMGSAFIQTQQLNAAMADTFLEHMCLLDIDSEPTVARNTGIICTIGPASRSVETLKEMIKSGMNIARMNFSHGTHEYHAETIKNVREATESFGPGSIQYRPVAIALDTKGPEIRTGLIKGSGTAEVELKKGNTIKLTLDDSLKDNCDEHNLWLDYKNITKVVQVGSHIYIDDGLMSLKVKEIGSNFLDCEIENGGMLGSKKGVNLPGAAVDLPAVSEKDIQDLQFGVEQGVDMVFASFIRKASDVHAVRKVLGDKGKDIKIISKLENHEGVRRFDEILEASDGIMVARGDLGIEIPTEKVFLAQKMMTGRCNRIGKPITCATQMLESMIKKPRPTRAEGSDVANAVLDGADCIMLSGETAKGDYPLEAVRTQHKIAREAEAAMFHRQLFEELRRTTHLTRDPTEAVAIGAVESSFKCCASAIIVLTKTGRSAHLLSKYKPRAPIMAITRNEQAARQSHLYRGIFPVLYNKPAHDVWAEDVDLRVNFAMEMGKARKFFKTGDVVIVLTGWRPGSGYTNTMRVVLVP</sequence>
<evidence type="ECO:0000256" key="5">
    <source>
        <dbReference type="ARBA" id="ARBA00022679"/>
    </source>
</evidence>
<keyword evidence="19" id="KW-1185">Reference proteome</keyword>
<evidence type="ECO:0000256" key="4">
    <source>
        <dbReference type="ARBA" id="ARBA00008663"/>
    </source>
</evidence>
<dbReference type="Gene3D" id="3.40.1380.20">
    <property type="entry name" value="Pyruvate kinase, C-terminal domain"/>
    <property type="match status" value="2"/>
</dbReference>
<comment type="caution">
    <text evidence="18">The sequence shown here is derived from an EMBL/GenBank/DDBJ whole genome shotgun (WGS) entry which is preliminary data.</text>
</comment>
<evidence type="ECO:0000313" key="18">
    <source>
        <dbReference type="EMBL" id="KAI1904311.1"/>
    </source>
</evidence>
<evidence type="ECO:0000256" key="7">
    <source>
        <dbReference type="ARBA" id="ARBA00022741"/>
    </source>
</evidence>
<evidence type="ECO:0000259" key="16">
    <source>
        <dbReference type="Pfam" id="PF00224"/>
    </source>
</evidence>
<comment type="cofactor">
    <cofactor evidence="1">
        <name>Mg(2+)</name>
        <dbReference type="ChEBI" id="CHEBI:18420"/>
    </cofactor>
</comment>
<dbReference type="SUPFAM" id="SSF50800">
    <property type="entry name" value="PK beta-barrel domain-like"/>
    <property type="match status" value="1"/>
</dbReference>
<dbReference type="GO" id="GO:0016301">
    <property type="term" value="F:kinase activity"/>
    <property type="evidence" value="ECO:0007669"/>
    <property type="project" value="UniProtKB-KW"/>
</dbReference>
<dbReference type="OrthoDB" id="108365at2759"/>
<organism evidence="18 19">
    <name type="scientific">Albula goreensis</name>
    <dbReference type="NCBI Taxonomy" id="1534307"/>
    <lineage>
        <taxon>Eukaryota</taxon>
        <taxon>Metazoa</taxon>
        <taxon>Chordata</taxon>
        <taxon>Craniata</taxon>
        <taxon>Vertebrata</taxon>
        <taxon>Euteleostomi</taxon>
        <taxon>Actinopterygii</taxon>
        <taxon>Neopterygii</taxon>
        <taxon>Teleostei</taxon>
        <taxon>Albuliformes</taxon>
        <taxon>Albulidae</taxon>
        <taxon>Albula</taxon>
    </lineage>
</organism>
<name>A0A8T3E4I3_9TELE</name>
<dbReference type="InterPro" id="IPR011037">
    <property type="entry name" value="Pyrv_Knase-like_insert_dom_sf"/>
</dbReference>
<keyword evidence="13" id="KW-0670">Pyruvate</keyword>
<dbReference type="InterPro" id="IPR015813">
    <property type="entry name" value="Pyrv/PenolPyrv_kinase-like_dom"/>
</dbReference>
<keyword evidence="7" id="KW-0547">Nucleotide-binding</keyword>
<keyword evidence="8 15" id="KW-0418">Kinase</keyword>
<keyword evidence="10 15" id="KW-0460">Magnesium</keyword>
<dbReference type="FunFam" id="3.40.1380.20:FF:000002">
    <property type="entry name" value="Pyruvate kinase"/>
    <property type="match status" value="1"/>
</dbReference>
<protein>
    <recommendedName>
        <fullName evidence="15">Pyruvate kinase</fullName>
        <ecNumber evidence="15">2.7.1.40</ecNumber>
    </recommendedName>
</protein>
<keyword evidence="12 15" id="KW-0324">Glycolysis</keyword>
<evidence type="ECO:0000256" key="12">
    <source>
        <dbReference type="ARBA" id="ARBA00023152"/>
    </source>
</evidence>
<dbReference type="GO" id="GO:0000287">
    <property type="term" value="F:magnesium ion binding"/>
    <property type="evidence" value="ECO:0007669"/>
    <property type="project" value="InterPro"/>
</dbReference>
<dbReference type="InterPro" id="IPR040442">
    <property type="entry name" value="Pyrv_kinase-like_dom_sf"/>
</dbReference>
<keyword evidence="6" id="KW-0479">Metal-binding</keyword>